<dbReference type="FunFam" id="3.40.50.10810:FF:000016">
    <property type="entry name" value="Chromatin structure-remodeling complex protein SYD"/>
    <property type="match status" value="1"/>
</dbReference>
<feature type="compositionally biased region" description="Basic and acidic residues" evidence="9">
    <location>
        <begin position="2967"/>
        <end position="2980"/>
    </location>
</feature>
<feature type="compositionally biased region" description="Basic and acidic residues" evidence="9">
    <location>
        <begin position="160"/>
        <end position="179"/>
    </location>
</feature>
<evidence type="ECO:0000256" key="8">
    <source>
        <dbReference type="ARBA" id="ARBA00023242"/>
    </source>
</evidence>
<dbReference type="GO" id="GO:0005634">
    <property type="term" value="C:nucleus"/>
    <property type="evidence" value="ECO:0007669"/>
    <property type="project" value="UniProtKB-SubCell"/>
</dbReference>
<dbReference type="Proteomes" id="UP000289340">
    <property type="component" value="Chromosome 17"/>
</dbReference>
<keyword evidence="14" id="KW-1185">Reference proteome</keyword>
<dbReference type="CDD" id="cd18793">
    <property type="entry name" value="SF2_C_SNF"/>
    <property type="match status" value="1"/>
</dbReference>
<feature type="region of interest" description="Disordered" evidence="9">
    <location>
        <begin position="2026"/>
        <end position="2104"/>
    </location>
</feature>
<feature type="compositionally biased region" description="Polar residues" evidence="9">
    <location>
        <begin position="150"/>
        <end position="159"/>
    </location>
</feature>
<dbReference type="InterPro" id="IPR014012">
    <property type="entry name" value="HSA_dom"/>
</dbReference>
<feature type="region of interest" description="Disordered" evidence="9">
    <location>
        <begin position="3163"/>
        <end position="3268"/>
    </location>
</feature>
<dbReference type="PROSITE" id="PS51192">
    <property type="entry name" value="HELICASE_ATP_BIND_1"/>
    <property type="match status" value="1"/>
</dbReference>
<evidence type="ECO:0000256" key="3">
    <source>
        <dbReference type="ARBA" id="ARBA00022801"/>
    </source>
</evidence>
<dbReference type="InterPro" id="IPR001650">
    <property type="entry name" value="Helicase_C-like"/>
</dbReference>
<keyword evidence="7" id="KW-0804">Transcription</keyword>
<evidence type="ECO:0000256" key="1">
    <source>
        <dbReference type="ARBA" id="ARBA00004123"/>
    </source>
</evidence>
<feature type="region of interest" description="Disordered" evidence="9">
    <location>
        <begin position="1741"/>
        <end position="1828"/>
    </location>
</feature>
<feature type="compositionally biased region" description="Polar residues" evidence="9">
    <location>
        <begin position="443"/>
        <end position="455"/>
    </location>
</feature>
<dbReference type="SMART" id="SM00487">
    <property type="entry name" value="DEXDc"/>
    <property type="match status" value="1"/>
</dbReference>
<comment type="subcellular location">
    <subcellularLocation>
        <location evidence="1">Nucleus</location>
    </subcellularLocation>
</comment>
<feature type="compositionally biased region" description="Basic and acidic residues" evidence="9">
    <location>
        <begin position="1924"/>
        <end position="1934"/>
    </location>
</feature>
<evidence type="ECO:0000313" key="14">
    <source>
        <dbReference type="Proteomes" id="UP000289340"/>
    </source>
</evidence>
<dbReference type="Pfam" id="PF14619">
    <property type="entry name" value="SnAC"/>
    <property type="match status" value="1"/>
</dbReference>
<dbReference type="SMART" id="SM00490">
    <property type="entry name" value="HELICc"/>
    <property type="match status" value="1"/>
</dbReference>
<feature type="region of interest" description="Disordered" evidence="9">
    <location>
        <begin position="1592"/>
        <end position="1616"/>
    </location>
</feature>
<dbReference type="PROSITE" id="PS51204">
    <property type="entry name" value="HSA"/>
    <property type="match status" value="1"/>
</dbReference>
<dbReference type="InterPro" id="IPR049730">
    <property type="entry name" value="SNF2/RAD54-like_C"/>
</dbReference>
<dbReference type="Gene3D" id="3.40.50.300">
    <property type="entry name" value="P-loop containing nucleotide triphosphate hydrolases"/>
    <property type="match status" value="1"/>
</dbReference>
<dbReference type="PANTHER" id="PTHR10799">
    <property type="entry name" value="SNF2/RAD54 HELICASE FAMILY"/>
    <property type="match status" value="1"/>
</dbReference>
<keyword evidence="5" id="KW-0067">ATP-binding</keyword>
<keyword evidence="6" id="KW-0805">Transcription regulation</keyword>
<feature type="compositionally biased region" description="Polar residues" evidence="9">
    <location>
        <begin position="2026"/>
        <end position="2040"/>
    </location>
</feature>
<feature type="compositionally biased region" description="Low complexity" evidence="9">
    <location>
        <begin position="138"/>
        <end position="149"/>
    </location>
</feature>
<dbReference type="SMART" id="SM01314">
    <property type="entry name" value="SnAC"/>
    <property type="match status" value="1"/>
</dbReference>
<dbReference type="Pfam" id="PF00176">
    <property type="entry name" value="SNF2-rel_dom"/>
    <property type="match status" value="1"/>
</dbReference>
<dbReference type="Pfam" id="PF00271">
    <property type="entry name" value="Helicase_C"/>
    <property type="match status" value="1"/>
</dbReference>
<feature type="domain" description="Helicase C-terminal" evidence="11">
    <location>
        <begin position="1226"/>
        <end position="1372"/>
    </location>
</feature>
<feature type="compositionally biased region" description="Polar residues" evidence="9">
    <location>
        <begin position="1791"/>
        <end position="1820"/>
    </location>
</feature>
<dbReference type="SUPFAM" id="SSF52540">
    <property type="entry name" value="P-loop containing nucleoside triphosphate hydrolases"/>
    <property type="match status" value="2"/>
</dbReference>
<feature type="region of interest" description="Disordered" evidence="9">
    <location>
        <begin position="1915"/>
        <end position="1934"/>
    </location>
</feature>
<dbReference type="InterPro" id="IPR014978">
    <property type="entry name" value="Gln-Leu-Gln_QLQ"/>
</dbReference>
<dbReference type="GO" id="GO:0005524">
    <property type="term" value="F:ATP binding"/>
    <property type="evidence" value="ECO:0007669"/>
    <property type="project" value="UniProtKB-KW"/>
</dbReference>
<evidence type="ECO:0000256" key="9">
    <source>
        <dbReference type="SAM" id="MobiDB-lite"/>
    </source>
</evidence>
<gene>
    <name evidence="13" type="ORF">D0Y65_044645</name>
</gene>
<dbReference type="InterPro" id="IPR038718">
    <property type="entry name" value="SNF2-like_sf"/>
</dbReference>
<feature type="compositionally biased region" description="Polar residues" evidence="9">
    <location>
        <begin position="3356"/>
        <end position="3368"/>
    </location>
</feature>
<dbReference type="InterPro" id="IPR014001">
    <property type="entry name" value="Helicase_ATP-bd"/>
</dbReference>
<feature type="region of interest" description="Disordered" evidence="9">
    <location>
        <begin position="1695"/>
        <end position="1714"/>
    </location>
</feature>
<feature type="region of interest" description="Disordered" evidence="9">
    <location>
        <begin position="105"/>
        <end position="243"/>
    </location>
</feature>
<dbReference type="GO" id="GO:0004386">
    <property type="term" value="F:helicase activity"/>
    <property type="evidence" value="ECO:0007669"/>
    <property type="project" value="UniProtKB-KW"/>
</dbReference>
<evidence type="ECO:0000259" key="12">
    <source>
        <dbReference type="PROSITE" id="PS51204"/>
    </source>
</evidence>
<feature type="region of interest" description="Disordered" evidence="9">
    <location>
        <begin position="2351"/>
        <end position="2407"/>
    </location>
</feature>
<keyword evidence="2" id="KW-0547">Nucleotide-binding</keyword>
<feature type="compositionally biased region" description="Low complexity" evidence="9">
    <location>
        <begin position="521"/>
        <end position="537"/>
    </location>
</feature>
<feature type="compositionally biased region" description="Basic and acidic residues" evidence="9">
    <location>
        <begin position="3369"/>
        <end position="3380"/>
    </location>
</feature>
<dbReference type="EMBL" id="QZWG01000017">
    <property type="protein sequence ID" value="RZB54804.1"/>
    <property type="molecule type" value="Genomic_DNA"/>
</dbReference>
<feature type="compositionally biased region" description="Basic and acidic residues" evidence="9">
    <location>
        <begin position="3292"/>
        <end position="3302"/>
    </location>
</feature>
<feature type="compositionally biased region" description="Polar residues" evidence="9">
    <location>
        <begin position="2377"/>
        <end position="2401"/>
    </location>
</feature>
<feature type="region of interest" description="Disordered" evidence="9">
    <location>
        <begin position="2961"/>
        <end position="3008"/>
    </location>
</feature>
<feature type="region of interest" description="Disordered" evidence="9">
    <location>
        <begin position="3280"/>
        <end position="3302"/>
    </location>
</feature>
<evidence type="ECO:0000256" key="5">
    <source>
        <dbReference type="ARBA" id="ARBA00022840"/>
    </source>
</evidence>
<feature type="domain" description="HSA" evidence="12">
    <location>
        <begin position="723"/>
        <end position="797"/>
    </location>
</feature>
<feature type="compositionally biased region" description="Basic and acidic residues" evidence="9">
    <location>
        <begin position="496"/>
        <end position="518"/>
    </location>
</feature>
<dbReference type="SMART" id="SM00951">
    <property type="entry name" value="QLQ"/>
    <property type="match status" value="1"/>
</dbReference>
<sequence length="3390" mass="368952">MASSHNVELEAAKFLHKLIQDSKDEPAKLATKLYVILQHMKSSGKEHSMPYQVISRAMETVINQHGLDIEALKSSRLPLTGGPQIGSSSQSVNVTKDSRVGLAENEVSKMDPFASGRPPVAPSGGAPDYYQGSVAQRSSQSFDQGSPSSLDSRSANSQSQDRRDTANWDKQVSQKDGKKATTKRKRGDTSSPVELHVDSPSQLDPRNTGVNARKGKITKAESSDGLPVKNGELTNFNMTPNSGQMENVSALSGSMRTMLRANQEGHHLLAKQTDLTKVGNPMVRAPNSKYAEDTEVSSAHIASGKQQGAYANVHGGMSLAAGASSMVEAFSNSMQYGGAVERDRGSSTTLSDGHKIVQVGRQNSGSEMNMLRQGVSPRDTGKSTVPAMPFKEQQLKQLRAQCLVFLAFRNGLAPKKLHLEIALGTAFSREDGSRKDLIDLKGKSQSFNEPGNSSGAMMPFGGPSNARQTDKNLLGSSSVGKIVEADSLSKGTESPRMLEDKGNLHVTKRGEVDRRIQERVASQASSATSCQQQDSSSTRGALVEQWKPVPGMDSDPHGATMMKDGNVMIKHVSPDGFKTVPVDNASKHGISFATEQDGNERLVSADFPPSPKYTMSERWIMDQQKKRRLLEQNWMLKQQKTKQRMATSFHKLKENVSSSEDISAKTKSVIELKKLQLLELQRRLRSDFLNDFFKPIATEMEHLKSIKKHRHGRRVKQLERFEQKMKEERQKRIRERQKEFFSEIEVHKEKLDDVFKIKRERWKGFNRYVKEFHKRKERIHREKIDRIQREKINLLKINDVEGYLRMVQDAKSDRVKQLLKETEKYLQKLGSKLQEAKTAAGRFGQDVDETGNVSFLENSETENVDESDQAKHYMESNEKYYKMAHSIKESIAEQPSSLQGGKLREYQMNGLRWLVSLYNNHLNGILADEMGLGKTVQVISLICYLMEAKNDRGPFLVVVPSSVLPGWDSEINFWAPGVHKIVYAGPPEERRRLFKERIVQQKFNVLLTTYEYLMNKHDRPKLSKIHWHYIIIDEGHRIKNASCKLNADLKHYQSSHRLLLTGTPLQNNLEELWALLNFLLPNIFNSSEDFSQWFNKPFESAGDSSPDEALLSEEENLLIINRLHQVLRPFVLRRLKHKVENELPEKIERLIRCEASSYQKLLMKRVEENLGSIGNSKARSVHNSVMELRNICNHPYLSQLHAEEVDNFIPKHYLPPIIRLCGKLEMLDRLLPKLKATDHRVLFFSTMTRLLDVMEEYLTLKQYRYLRLDGHTSGGDRGALIDLFNQPGSPYFIFLLSIRAGGVGVNLQAADTVILFDTDWNPQVDLQAQARAHRIGQKRDVLVLRFETVQTVEEQVRASAEHKLGVANQSITAGFFDNNTSAEDRREYLEALLRECKKEEAAPVLDDDALNDVLARSESELDIFEAVDKKRKEDELATWKKLMLGQAADGSDIPQLPARLVTDEDLKQFYEAMKISDVPKAEVESSGVKRKGGYIGGLDTQHYGRGKRAREVRSYEEQWTEEEFEKMCQVETPDSPNKVKEVAEKSCPTNTSSSVVSTSNLQPVPVPPAVPTLPAVESLPVVVQQVKEITPPAKRGRGRPKRITSDKSPAVVVSPVTSGTVEVDTQLQKGFGSGHLASSTPDSVAHSAEVVGVNAPVQQSDTVVSPNSQSVIPMPTIPPNSQVAAVPVSVPIQARGQGRKSHGGEGIRRRGKKQVMISPAIPVGSVGPDLKVNDKLEDKLVSPSGQAISQSETVPSFAAEPHPPSASLSSGKDPLGVGVVLNSQAPPPLPSNTTLVQTAPTYPSVQMLSKGQNQKSQTGVSRRRGKKQATILAPVPDLLHQDLHQTANLPISSGSISGEKATELKSLQESNVQESKCVVLDQASQSVGDQDLKSLGGSDDSSKQTVIMSSCQDSMIKSPGQDLDTVKNPDAHDSSVKVVKSSEITSSKIDEVCNNSGNETLLGTTVPVTGVIQDQHSGGKTHNQTVEISKTIPSVVDTPINSLTDNETTQSINKSLDPVTPTIVPSTLTTVYPTPGSESTHPGLAESIPTKRQGRKTQNRAEPPRRKGKKSAAVLPVVPDAVTGQDPKLSHHAQNSPVDSLPGKATANITQTQALEILLPSGVVSHDSKRKERATNSTQNKLQKVASTRIDGAPMSTDKISVHDVARVMKEVFSGTCLPKPKAHDSAGSEDRNTPVVPVLTKAAVDVASNNQSLEDRACSNIAATGAACLASNVPVNVSEKQPEMASNMDNLEGKASLDMPTTGEHSLTSDVKEKAEQMQHSVESSTTSCKIALDTTLNAVQKIDGSSERLPTGSALNDLNIDSSSHQMCSSSGAEPLAVLDRKLKNQSDSLEKCSRSSPLDIGGTGCPPTPLEPDSFSNNPVTSQADTCTRSHSSSNKPPDTTEHISNEKLEPLQPSLKSSSLACVDGSGLLVQTENLGDQPQVIPSCSATDLPPMAMIVSSISEYTEVKNETESTLKPSTELSSDEGIVGYKIPASQLLEPEDRIAFEHNSQMALEPSTKQCLESASEMKVPVSPKAVEVQKHPDALEPADLHGTPLIESCPKSLCEEKRDDRVSKCEQLQSCVVEPINIDPVSQENIVLSNPINNPKTDSSEACHMEMDTSDRSVLPQPSSGLEAVGNELVDISGVGSLLEGSKSEAAVLPPSTLIEEQNRGSAVTCPVRSSEPLEESMEKGVANNSAVQEEAKVDKVETDVQMDSSISQTLQVKHEIFQANVNLPSHLMAKEENIEVSSSRPLSISSSPSHELKDSELELGDKYISPVGDFQTESKDNMLKSLDLVSSPSVRKEEGISSTSDIDGSEGLSMSLNVHQLITVPDAVESSSSQVKEEKKIGVSSDSKLVVRSVSENDMEGSGLLPENPVLEINKMSSDSSTIVSHSVEGQVSFVKEDNSEIKIGDQMDASHVSENDLERITSKCMDVPSCLQMEGDKVDMLSDKGPLCSSLASSEPRDPLIENSRDGIEDSVANPLPQQKSKCSESGKVDEMKTSDVVRVDPGLKSKIADFPSSLVMEQDKAAASYDSPLAAAEPKYCLTGENCENANEEPNPSEAEIGNEMNASDVAGVNTQLSSSSIIVPSSSLMTEDDNIVVSSDNGPQCSMQVLKESKDCQTEEGSCKDATEGPSTNPVLLQELIINSEAETCNEGKTQIGGLSVEDVTASEGKREVETLPDEGPQGILEAQDGSRGLADIEDGTDSKSCAAEMENVSEVPKPSVSAEKGEDLSKKGIIGSQAKRQVSEESEAVTGGGIDVTPDCLAVPETATNDGASSLCSSAEGSEHVDSLSEKDLVGNPVAELDTKVSEAGVSDQENQVVQENALEDMEHEENLSETGLVGNAVAKLSTNKSEAGVSNQEKQENALKDIEKSPPSAAEGCS</sequence>
<evidence type="ECO:0000259" key="11">
    <source>
        <dbReference type="PROSITE" id="PS51194"/>
    </source>
</evidence>
<evidence type="ECO:0000259" key="10">
    <source>
        <dbReference type="PROSITE" id="PS51192"/>
    </source>
</evidence>
<keyword evidence="4" id="KW-0347">Helicase</keyword>
<dbReference type="GO" id="GO:0042393">
    <property type="term" value="F:histone binding"/>
    <property type="evidence" value="ECO:0007669"/>
    <property type="project" value="InterPro"/>
</dbReference>
<evidence type="ECO:0000256" key="2">
    <source>
        <dbReference type="ARBA" id="ARBA00022741"/>
    </source>
</evidence>
<name>A0A445G199_GLYSO</name>
<evidence type="ECO:0000256" key="6">
    <source>
        <dbReference type="ARBA" id="ARBA00023015"/>
    </source>
</evidence>
<dbReference type="InterPro" id="IPR029295">
    <property type="entry name" value="SnAC"/>
</dbReference>
<evidence type="ECO:0000256" key="4">
    <source>
        <dbReference type="ARBA" id="ARBA00022806"/>
    </source>
</evidence>
<dbReference type="GO" id="GO:0016787">
    <property type="term" value="F:hydrolase activity"/>
    <property type="evidence" value="ECO:0007669"/>
    <property type="project" value="UniProtKB-KW"/>
</dbReference>
<feature type="region of interest" description="Disordered" evidence="9">
    <location>
        <begin position="2120"/>
        <end position="2141"/>
    </location>
</feature>
<dbReference type="GO" id="GO:0006355">
    <property type="term" value="P:regulation of DNA-templated transcription"/>
    <property type="evidence" value="ECO:0007669"/>
    <property type="project" value="InterPro"/>
</dbReference>
<proteinExistence type="predicted"/>
<dbReference type="FunFam" id="3.40.50.300:FF:000871">
    <property type="entry name" value="Chromatin structure-remodeling complex protein SYD"/>
    <property type="match status" value="1"/>
</dbReference>
<feature type="compositionally biased region" description="Polar residues" evidence="9">
    <location>
        <begin position="1999"/>
        <end position="2014"/>
    </location>
</feature>
<dbReference type="InterPro" id="IPR027417">
    <property type="entry name" value="P-loop_NTPase"/>
</dbReference>
<feature type="compositionally biased region" description="Polar residues" evidence="9">
    <location>
        <begin position="3280"/>
        <end position="3291"/>
    </location>
</feature>
<keyword evidence="3" id="KW-0378">Hydrolase</keyword>
<dbReference type="GO" id="GO:0048731">
    <property type="term" value="P:system development"/>
    <property type="evidence" value="ECO:0007669"/>
    <property type="project" value="UniProtKB-ARBA"/>
</dbReference>
<dbReference type="PROSITE" id="PS51194">
    <property type="entry name" value="HELICASE_CTER"/>
    <property type="match status" value="1"/>
</dbReference>
<dbReference type="CDD" id="cd17996">
    <property type="entry name" value="DEXHc_SMARCA2_SMARCA4"/>
    <property type="match status" value="1"/>
</dbReference>
<organism evidence="13 14">
    <name type="scientific">Glycine soja</name>
    <name type="common">Wild soybean</name>
    <dbReference type="NCBI Taxonomy" id="3848"/>
    <lineage>
        <taxon>Eukaryota</taxon>
        <taxon>Viridiplantae</taxon>
        <taxon>Streptophyta</taxon>
        <taxon>Embryophyta</taxon>
        <taxon>Tracheophyta</taxon>
        <taxon>Spermatophyta</taxon>
        <taxon>Magnoliopsida</taxon>
        <taxon>eudicotyledons</taxon>
        <taxon>Gunneridae</taxon>
        <taxon>Pentapetalae</taxon>
        <taxon>rosids</taxon>
        <taxon>fabids</taxon>
        <taxon>Fabales</taxon>
        <taxon>Fabaceae</taxon>
        <taxon>Papilionoideae</taxon>
        <taxon>50 kb inversion clade</taxon>
        <taxon>NPAAA clade</taxon>
        <taxon>indigoferoid/millettioid clade</taxon>
        <taxon>Phaseoleae</taxon>
        <taxon>Glycine</taxon>
        <taxon>Glycine subgen. Soja</taxon>
    </lineage>
</organism>
<dbReference type="InterPro" id="IPR000330">
    <property type="entry name" value="SNF2_N"/>
</dbReference>
<feature type="compositionally biased region" description="Polar residues" evidence="9">
    <location>
        <begin position="1743"/>
        <end position="1754"/>
    </location>
</feature>
<comment type="caution">
    <text evidence="13">The sequence shown here is derived from an EMBL/GenBank/DDBJ whole genome shotgun (WGS) entry which is preliminary data.</text>
</comment>
<evidence type="ECO:0000313" key="13">
    <source>
        <dbReference type="EMBL" id="RZB54804.1"/>
    </source>
</evidence>
<keyword evidence="8" id="KW-0539">Nucleus</keyword>
<feature type="compositionally biased region" description="Polar residues" evidence="9">
    <location>
        <begin position="199"/>
        <end position="210"/>
    </location>
</feature>
<feature type="compositionally biased region" description="Polar residues" evidence="9">
    <location>
        <begin position="232"/>
        <end position="243"/>
    </location>
</feature>
<feature type="compositionally biased region" description="Basic and acidic residues" evidence="9">
    <location>
        <begin position="2994"/>
        <end position="3008"/>
    </location>
</feature>
<feature type="region of interest" description="Disordered" evidence="9">
    <location>
        <begin position="1999"/>
        <end position="2018"/>
    </location>
</feature>
<accession>A0A445G199</accession>
<dbReference type="Gene3D" id="3.40.50.10810">
    <property type="entry name" value="Tandem AAA-ATPase domain"/>
    <property type="match status" value="1"/>
</dbReference>
<feature type="region of interest" description="Disordered" evidence="9">
    <location>
        <begin position="440"/>
        <end position="559"/>
    </location>
</feature>
<feature type="region of interest" description="Disordered" evidence="9">
    <location>
        <begin position="3354"/>
        <end position="3390"/>
    </location>
</feature>
<feature type="domain" description="Helicase ATP-binding" evidence="10">
    <location>
        <begin position="915"/>
        <end position="1082"/>
    </location>
</feature>
<protein>
    <submittedName>
        <fullName evidence="13">Chromatin structure-remodeling complex protein SYD isoform C</fullName>
    </submittedName>
</protein>
<feature type="region of interest" description="Disordered" evidence="9">
    <location>
        <begin position="2685"/>
        <end position="2705"/>
    </location>
</feature>
<evidence type="ECO:0000256" key="7">
    <source>
        <dbReference type="ARBA" id="ARBA00023163"/>
    </source>
</evidence>
<reference evidence="13 14" key="1">
    <citation type="submission" date="2018-09" db="EMBL/GenBank/DDBJ databases">
        <title>A high-quality reference genome of wild soybean provides a powerful tool to mine soybean genomes.</title>
        <authorList>
            <person name="Xie M."/>
            <person name="Chung C.Y.L."/>
            <person name="Li M.-W."/>
            <person name="Wong F.-L."/>
            <person name="Chan T.-F."/>
            <person name="Lam H.-M."/>
        </authorList>
    </citation>
    <scope>NUCLEOTIDE SEQUENCE [LARGE SCALE GENOMIC DNA]</scope>
    <source>
        <strain evidence="14">cv. W05</strain>
        <tissue evidence="13">Hypocotyl of etiolated seedlings</tissue>
    </source>
</reference>